<dbReference type="PANTHER" id="PTHR46957:SF3">
    <property type="entry name" value="CYTOKINE RECEPTOR"/>
    <property type="match status" value="1"/>
</dbReference>
<dbReference type="PROSITE" id="PS50853">
    <property type="entry name" value="FN3"/>
    <property type="match status" value="2"/>
</dbReference>
<dbReference type="WBParaSite" id="TTAC_0000906201-mRNA-1">
    <property type="protein sequence ID" value="TTAC_0000906201-mRNA-1"/>
    <property type="gene ID" value="TTAC_0000906201"/>
</dbReference>
<dbReference type="AlphaFoldDB" id="A0A0R3X6D4"/>
<protein>
    <submittedName>
        <fullName evidence="4">Fibronectin type-III domain-containing protein</fullName>
    </submittedName>
</protein>
<evidence type="ECO:0000313" key="4">
    <source>
        <dbReference type="WBParaSite" id="TTAC_0000906201-mRNA-1"/>
    </source>
</evidence>
<evidence type="ECO:0000313" key="3">
    <source>
        <dbReference type="Proteomes" id="UP000274429"/>
    </source>
</evidence>
<dbReference type="InterPro" id="IPR003961">
    <property type="entry name" value="FN3_dom"/>
</dbReference>
<dbReference type="SUPFAM" id="SSF49265">
    <property type="entry name" value="Fibronectin type III"/>
    <property type="match status" value="2"/>
</dbReference>
<gene>
    <name evidence="2" type="ORF">TTAC_LOCUS9047</name>
</gene>
<dbReference type="Pfam" id="PF00041">
    <property type="entry name" value="fn3"/>
    <property type="match status" value="2"/>
</dbReference>
<keyword evidence="3" id="KW-1185">Reference proteome</keyword>
<proteinExistence type="predicted"/>
<dbReference type="EMBL" id="UYWX01020665">
    <property type="protein sequence ID" value="VDM33758.1"/>
    <property type="molecule type" value="Genomic_DNA"/>
</dbReference>
<dbReference type="InterPro" id="IPR050713">
    <property type="entry name" value="RTP_Phos/Ushers"/>
</dbReference>
<reference evidence="4" key="1">
    <citation type="submission" date="2017-02" db="UniProtKB">
        <authorList>
            <consortium name="WormBaseParasite"/>
        </authorList>
    </citation>
    <scope>IDENTIFICATION</scope>
</reference>
<dbReference type="GO" id="GO:0016020">
    <property type="term" value="C:membrane"/>
    <property type="evidence" value="ECO:0007669"/>
    <property type="project" value="UniProtKB-SubCell"/>
</dbReference>
<reference evidence="2 3" key="2">
    <citation type="submission" date="2018-11" db="EMBL/GenBank/DDBJ databases">
        <authorList>
            <consortium name="Pathogen Informatics"/>
        </authorList>
    </citation>
    <scope>NUCLEOTIDE SEQUENCE [LARGE SCALE GENOMIC DNA]</scope>
</reference>
<dbReference type="CDD" id="cd00063">
    <property type="entry name" value="FN3"/>
    <property type="match status" value="2"/>
</dbReference>
<evidence type="ECO:0000259" key="1">
    <source>
        <dbReference type="PROSITE" id="PS50853"/>
    </source>
</evidence>
<dbReference type="OrthoDB" id="5984158at2759"/>
<feature type="domain" description="Fibronectin type-III" evidence="1">
    <location>
        <begin position="148"/>
        <end position="242"/>
    </location>
</feature>
<dbReference type="STRING" id="6205.A0A0R3X6D4"/>
<accession>A0A0R3X6D4</accession>
<dbReference type="InterPro" id="IPR036116">
    <property type="entry name" value="FN3_sf"/>
</dbReference>
<feature type="domain" description="Fibronectin type-III" evidence="1">
    <location>
        <begin position="42"/>
        <end position="144"/>
    </location>
</feature>
<organism evidence="4">
    <name type="scientific">Hydatigena taeniaeformis</name>
    <name type="common">Feline tapeworm</name>
    <name type="synonym">Taenia taeniaeformis</name>
    <dbReference type="NCBI Taxonomy" id="6205"/>
    <lineage>
        <taxon>Eukaryota</taxon>
        <taxon>Metazoa</taxon>
        <taxon>Spiralia</taxon>
        <taxon>Lophotrochozoa</taxon>
        <taxon>Platyhelminthes</taxon>
        <taxon>Cestoda</taxon>
        <taxon>Eucestoda</taxon>
        <taxon>Cyclophyllidea</taxon>
        <taxon>Taeniidae</taxon>
        <taxon>Hydatigera</taxon>
    </lineage>
</organism>
<name>A0A0R3X6D4_HYDTA</name>
<dbReference type="SMART" id="SM00060">
    <property type="entry name" value="FN3"/>
    <property type="match status" value="2"/>
</dbReference>
<evidence type="ECO:0000313" key="2">
    <source>
        <dbReference type="EMBL" id="VDM33758.1"/>
    </source>
</evidence>
<sequence>GISIHGLEPYATYSIVVEGRHNGAAVFNLERTFRTWPTAPISVSPPTGRAKSTSEIELHWFAPTQLNGILKPYLVVCFDLANPSFQQSTITKDNASTSVIVGNLRPGIEYRCSVVTRKHPGLGQDSKQCSRASDFSAPIRTMALAPSRVSRPRGMATSPTEIQLTWSKPKHPNGILKPYRVVCRDVAQFYAPSMAITKDNETTSVIVKNLHPDTTYQCLVVASTIAAVGQDPLECERLSNPSNLIRTKSQSALLASGN</sequence>
<dbReference type="Gene3D" id="2.60.40.10">
    <property type="entry name" value="Immunoglobulins"/>
    <property type="match status" value="2"/>
</dbReference>
<dbReference type="InterPro" id="IPR013783">
    <property type="entry name" value="Ig-like_fold"/>
</dbReference>
<dbReference type="Proteomes" id="UP000274429">
    <property type="component" value="Unassembled WGS sequence"/>
</dbReference>
<dbReference type="PANTHER" id="PTHR46957">
    <property type="entry name" value="CYTOKINE RECEPTOR"/>
    <property type="match status" value="1"/>
</dbReference>